<organism evidence="1 2">
    <name type="scientific">Caerostris darwini</name>
    <dbReference type="NCBI Taxonomy" id="1538125"/>
    <lineage>
        <taxon>Eukaryota</taxon>
        <taxon>Metazoa</taxon>
        <taxon>Ecdysozoa</taxon>
        <taxon>Arthropoda</taxon>
        <taxon>Chelicerata</taxon>
        <taxon>Arachnida</taxon>
        <taxon>Araneae</taxon>
        <taxon>Araneomorphae</taxon>
        <taxon>Entelegynae</taxon>
        <taxon>Araneoidea</taxon>
        <taxon>Araneidae</taxon>
        <taxon>Caerostris</taxon>
    </lineage>
</organism>
<evidence type="ECO:0000313" key="2">
    <source>
        <dbReference type="Proteomes" id="UP001054837"/>
    </source>
</evidence>
<name>A0AAV4WI79_9ARAC</name>
<dbReference type="Proteomes" id="UP001054837">
    <property type="component" value="Unassembled WGS sequence"/>
</dbReference>
<proteinExistence type="predicted"/>
<comment type="caution">
    <text evidence="1">The sequence shown here is derived from an EMBL/GenBank/DDBJ whole genome shotgun (WGS) entry which is preliminary data.</text>
</comment>
<dbReference type="EMBL" id="BPLQ01014668">
    <property type="protein sequence ID" value="GIY81755.1"/>
    <property type="molecule type" value="Genomic_DNA"/>
</dbReference>
<reference evidence="1 2" key="1">
    <citation type="submission" date="2021-06" db="EMBL/GenBank/DDBJ databases">
        <title>Caerostris darwini draft genome.</title>
        <authorList>
            <person name="Kono N."/>
            <person name="Arakawa K."/>
        </authorList>
    </citation>
    <scope>NUCLEOTIDE SEQUENCE [LARGE SCALE GENOMIC DNA]</scope>
</reference>
<evidence type="ECO:0000313" key="1">
    <source>
        <dbReference type="EMBL" id="GIY81755.1"/>
    </source>
</evidence>
<accession>A0AAV4WI79</accession>
<gene>
    <name evidence="1" type="primary">AVEN_162414_1</name>
    <name evidence="1" type="ORF">CDAR_512061</name>
</gene>
<dbReference type="AlphaFoldDB" id="A0AAV4WI79"/>
<sequence length="344" mass="38602">MNQVDSALCFRTRRGRFEAGERSQTKNSIVISRFTVSDLQGTIFTVLLLLASMWATTEGQLNRLKVPRHRVGSSKFSLNPLKPLMNLMRQDPMKTSGTRHYVKYLPPPPNMYQPMALPSRTSSVAYGMHPYRPYPSHHVKMLPPSTVSLVPQYAASHMYPSVYNDHQQYRPLPSDMQFKAVRIPSKTRRPAASVDSLNIADSVVRQLLDMSSHKLLDMPSQKQHHNENSNSPSVLVIEDPDVTSSSAQSEMFSDTLSQSSQKIMLAPPVHAEFAQDSSADVSSNSASNPEVFVIVSKNKGKNNYYIDEKKPDLSPSPSSSSKLKKYKITSAYDENGDRQVWIIK</sequence>
<keyword evidence="2" id="KW-1185">Reference proteome</keyword>
<protein>
    <submittedName>
        <fullName evidence="1">Uncharacterized protein</fullName>
    </submittedName>
</protein>